<dbReference type="Pfam" id="PF00530">
    <property type="entry name" value="SRCR"/>
    <property type="match status" value="1"/>
</dbReference>
<feature type="domain" description="SRCR" evidence="10">
    <location>
        <begin position="21"/>
        <end position="120"/>
    </location>
</feature>
<organism evidence="11 12">
    <name type="scientific">Dreissena polymorpha</name>
    <name type="common">Zebra mussel</name>
    <name type="synonym">Mytilus polymorpha</name>
    <dbReference type="NCBI Taxonomy" id="45954"/>
    <lineage>
        <taxon>Eukaryota</taxon>
        <taxon>Metazoa</taxon>
        <taxon>Spiralia</taxon>
        <taxon>Lophotrochozoa</taxon>
        <taxon>Mollusca</taxon>
        <taxon>Bivalvia</taxon>
        <taxon>Autobranchia</taxon>
        <taxon>Heteroconchia</taxon>
        <taxon>Euheterodonta</taxon>
        <taxon>Imparidentia</taxon>
        <taxon>Neoheterodontei</taxon>
        <taxon>Myida</taxon>
        <taxon>Dreissenoidea</taxon>
        <taxon>Dreissenidae</taxon>
        <taxon>Dreissena</taxon>
    </lineage>
</organism>
<gene>
    <name evidence="11" type="ORF">DPMN_170549</name>
</gene>
<dbReference type="PROSITE" id="PS50287">
    <property type="entry name" value="SRCR_2"/>
    <property type="match status" value="1"/>
</dbReference>
<evidence type="ECO:0000256" key="1">
    <source>
        <dbReference type="ARBA" id="ARBA00004167"/>
    </source>
</evidence>
<keyword evidence="5" id="KW-1133">Transmembrane helix</keyword>
<evidence type="ECO:0000313" key="11">
    <source>
        <dbReference type="EMBL" id="KAH3769299.1"/>
    </source>
</evidence>
<dbReference type="AlphaFoldDB" id="A0A9D4DWI1"/>
<feature type="disulfide bond" evidence="9">
    <location>
        <begin position="58"/>
        <end position="119"/>
    </location>
</feature>
<dbReference type="InterPro" id="IPR001190">
    <property type="entry name" value="SRCR"/>
</dbReference>
<evidence type="ECO:0000259" key="10">
    <source>
        <dbReference type="PROSITE" id="PS50287"/>
    </source>
</evidence>
<keyword evidence="3" id="KW-0732">Signal</keyword>
<evidence type="ECO:0000256" key="3">
    <source>
        <dbReference type="ARBA" id="ARBA00022729"/>
    </source>
</evidence>
<dbReference type="SUPFAM" id="SSF56487">
    <property type="entry name" value="SRCR-like"/>
    <property type="match status" value="1"/>
</dbReference>
<dbReference type="EMBL" id="JAIWYP010000009">
    <property type="protein sequence ID" value="KAH3769299.1"/>
    <property type="molecule type" value="Genomic_DNA"/>
</dbReference>
<evidence type="ECO:0000313" key="12">
    <source>
        <dbReference type="Proteomes" id="UP000828390"/>
    </source>
</evidence>
<comment type="caution">
    <text evidence="11">The sequence shown here is derived from an EMBL/GenBank/DDBJ whole genome shotgun (WGS) entry which is preliminary data.</text>
</comment>
<evidence type="ECO:0000256" key="8">
    <source>
        <dbReference type="ARBA" id="ARBA00023180"/>
    </source>
</evidence>
<dbReference type="InterPro" id="IPR036772">
    <property type="entry name" value="SRCR-like_dom_sf"/>
</dbReference>
<dbReference type="Proteomes" id="UP000828390">
    <property type="component" value="Unassembled WGS sequence"/>
</dbReference>
<dbReference type="PANTHER" id="PTHR19331">
    <property type="entry name" value="SCAVENGER RECEPTOR DOMAIN-CONTAINING"/>
    <property type="match status" value="1"/>
</dbReference>
<keyword evidence="2" id="KW-0812">Transmembrane</keyword>
<protein>
    <recommendedName>
        <fullName evidence="10">SRCR domain-containing protein</fullName>
    </recommendedName>
</protein>
<reference evidence="11" key="1">
    <citation type="journal article" date="2019" name="bioRxiv">
        <title>The Genome of the Zebra Mussel, Dreissena polymorpha: A Resource for Invasive Species Research.</title>
        <authorList>
            <person name="McCartney M.A."/>
            <person name="Auch B."/>
            <person name="Kono T."/>
            <person name="Mallez S."/>
            <person name="Zhang Y."/>
            <person name="Obille A."/>
            <person name="Becker A."/>
            <person name="Abrahante J.E."/>
            <person name="Garbe J."/>
            <person name="Badalamenti J.P."/>
            <person name="Herman A."/>
            <person name="Mangelson H."/>
            <person name="Liachko I."/>
            <person name="Sullivan S."/>
            <person name="Sone E.D."/>
            <person name="Koren S."/>
            <person name="Silverstein K.A.T."/>
            <person name="Beckman K.B."/>
            <person name="Gohl D.M."/>
        </authorList>
    </citation>
    <scope>NUCLEOTIDE SEQUENCE</scope>
    <source>
        <strain evidence="11">Duluth1</strain>
        <tissue evidence="11">Whole animal</tissue>
    </source>
</reference>
<evidence type="ECO:0000256" key="4">
    <source>
        <dbReference type="ARBA" id="ARBA00022737"/>
    </source>
</evidence>
<dbReference type="PANTHER" id="PTHR19331:SF465">
    <property type="entry name" value="EGG PEPTIDE SPERACT RECEPTOR"/>
    <property type="match status" value="1"/>
</dbReference>
<evidence type="ECO:0000256" key="5">
    <source>
        <dbReference type="ARBA" id="ARBA00022989"/>
    </source>
</evidence>
<accession>A0A9D4DWI1</accession>
<sequence>MSNLVSWQFAESTLTDEALGIRIRGSTSYSGLVELFYQGRWYGVCDTSWSSYDATVACRWLGFSNPSSRRANCCQRGKSSFILANLTCKSTENTLYKCSHNGLFNASGCSSINYAYLTCNGTMISSNMIWSINQPHFFLTTTQYNETWATIS</sequence>
<keyword evidence="7 9" id="KW-1015">Disulfide bond</keyword>
<evidence type="ECO:0000256" key="7">
    <source>
        <dbReference type="ARBA" id="ARBA00023157"/>
    </source>
</evidence>
<keyword evidence="8" id="KW-0325">Glycoprotein</keyword>
<comment type="subcellular location">
    <subcellularLocation>
        <location evidence="1">Membrane</location>
        <topology evidence="1">Single-pass membrane protein</topology>
    </subcellularLocation>
</comment>
<evidence type="ECO:0000256" key="2">
    <source>
        <dbReference type="ARBA" id="ARBA00022692"/>
    </source>
</evidence>
<keyword evidence="12" id="KW-1185">Reference proteome</keyword>
<feature type="disulfide bond" evidence="9">
    <location>
        <begin position="45"/>
        <end position="109"/>
    </location>
</feature>
<dbReference type="GO" id="GO:0016020">
    <property type="term" value="C:membrane"/>
    <property type="evidence" value="ECO:0007669"/>
    <property type="project" value="UniProtKB-SubCell"/>
</dbReference>
<keyword evidence="4" id="KW-0677">Repeat</keyword>
<feature type="disulfide bond" evidence="9">
    <location>
        <begin position="88"/>
        <end position="98"/>
    </location>
</feature>
<keyword evidence="6" id="KW-0472">Membrane</keyword>
<dbReference type="PRINTS" id="PR00258">
    <property type="entry name" value="SPERACTRCPTR"/>
</dbReference>
<dbReference type="Gene3D" id="3.10.250.10">
    <property type="entry name" value="SRCR-like domain"/>
    <property type="match status" value="1"/>
</dbReference>
<reference evidence="11" key="2">
    <citation type="submission" date="2020-11" db="EMBL/GenBank/DDBJ databases">
        <authorList>
            <person name="McCartney M.A."/>
            <person name="Auch B."/>
            <person name="Kono T."/>
            <person name="Mallez S."/>
            <person name="Becker A."/>
            <person name="Gohl D.M."/>
            <person name="Silverstein K.A.T."/>
            <person name="Koren S."/>
            <person name="Bechman K.B."/>
            <person name="Herman A."/>
            <person name="Abrahante J.E."/>
            <person name="Garbe J."/>
        </authorList>
    </citation>
    <scope>NUCLEOTIDE SEQUENCE</scope>
    <source>
        <strain evidence="11">Duluth1</strain>
        <tissue evidence="11">Whole animal</tissue>
    </source>
</reference>
<dbReference type="FunFam" id="3.10.250.10:FF:000016">
    <property type="entry name" value="Scavenger receptor cysteine-rich protein type 12"/>
    <property type="match status" value="1"/>
</dbReference>
<evidence type="ECO:0000256" key="9">
    <source>
        <dbReference type="PROSITE-ProRule" id="PRU00196"/>
    </source>
</evidence>
<proteinExistence type="predicted"/>
<evidence type="ECO:0000256" key="6">
    <source>
        <dbReference type="ARBA" id="ARBA00023136"/>
    </source>
</evidence>
<dbReference type="SMART" id="SM00202">
    <property type="entry name" value="SR"/>
    <property type="match status" value="1"/>
</dbReference>
<name>A0A9D4DWI1_DREPO</name>